<evidence type="ECO:0000313" key="3">
    <source>
        <dbReference type="Proteomes" id="UP001265259"/>
    </source>
</evidence>
<dbReference type="Proteomes" id="UP001265259">
    <property type="component" value="Unassembled WGS sequence"/>
</dbReference>
<feature type="compositionally biased region" description="Polar residues" evidence="1">
    <location>
        <begin position="69"/>
        <end position="79"/>
    </location>
</feature>
<comment type="caution">
    <text evidence="2">The sequence shown here is derived from an EMBL/GenBank/DDBJ whole genome shotgun (WGS) entry which is preliminary data.</text>
</comment>
<reference evidence="2 3" key="1">
    <citation type="submission" date="2023-09" db="EMBL/GenBank/DDBJ databases">
        <authorList>
            <person name="Rey-Velasco X."/>
        </authorList>
    </citation>
    <scope>NUCLEOTIDE SEQUENCE [LARGE SCALE GENOMIC DNA]</scope>
    <source>
        <strain evidence="2 3">F158</strain>
    </source>
</reference>
<protein>
    <submittedName>
        <fullName evidence="2">Uncharacterized protein</fullName>
    </submittedName>
</protein>
<evidence type="ECO:0000313" key="2">
    <source>
        <dbReference type="EMBL" id="MDT0682765.1"/>
    </source>
</evidence>
<sequence length="79" mass="8034">MELEKKAGAGRAIDAAAERWGETEEDRAKGATAGLGSPGDPVPATDPDPQPTADPEPDENPVTDDRTAPPSNGNGPLSV</sequence>
<keyword evidence="3" id="KW-1185">Reference proteome</keyword>
<proteinExistence type="predicted"/>
<feature type="region of interest" description="Disordered" evidence="1">
    <location>
        <begin position="1"/>
        <end position="79"/>
    </location>
</feature>
<evidence type="ECO:0000256" key="1">
    <source>
        <dbReference type="SAM" id="MobiDB-lite"/>
    </source>
</evidence>
<dbReference type="RefSeq" id="WP_311690631.1">
    <property type="nucleotide sequence ID" value="NZ_JAVRHL010000002.1"/>
</dbReference>
<gene>
    <name evidence="2" type="ORF">RM543_08705</name>
</gene>
<feature type="compositionally biased region" description="Basic and acidic residues" evidence="1">
    <location>
        <begin position="16"/>
        <end position="29"/>
    </location>
</feature>
<dbReference type="EMBL" id="JAVRHL010000002">
    <property type="protein sequence ID" value="MDT0682765.1"/>
    <property type="molecule type" value="Genomic_DNA"/>
</dbReference>
<accession>A0ABU3DGB9</accession>
<feature type="compositionally biased region" description="Pro residues" evidence="1">
    <location>
        <begin position="40"/>
        <end position="54"/>
    </location>
</feature>
<organism evidence="2 3">
    <name type="scientific">Tropicimonas omnivorans</name>
    <dbReference type="NCBI Taxonomy" id="3075590"/>
    <lineage>
        <taxon>Bacteria</taxon>
        <taxon>Pseudomonadati</taxon>
        <taxon>Pseudomonadota</taxon>
        <taxon>Alphaproteobacteria</taxon>
        <taxon>Rhodobacterales</taxon>
        <taxon>Roseobacteraceae</taxon>
        <taxon>Tropicimonas</taxon>
    </lineage>
</organism>
<name>A0ABU3DGB9_9RHOB</name>